<evidence type="ECO:0000313" key="1">
    <source>
        <dbReference type="EMBL" id="QDU42294.1"/>
    </source>
</evidence>
<keyword evidence="2" id="KW-1185">Reference proteome</keyword>
<proteinExistence type="predicted"/>
<dbReference type="Pfam" id="PF13469">
    <property type="entry name" value="Sulfotransfer_3"/>
    <property type="match status" value="1"/>
</dbReference>
<dbReference type="KEGG" id="sdyn:Mal52_07500"/>
<dbReference type="OrthoDB" id="9777890at2"/>
<dbReference type="PANTHER" id="PTHR36451:SF1">
    <property type="entry name" value="OMEGA-HYDROXY-BETA-DIHYDROMENAQUINONE-9 SULFOTRANSFERASE STF3"/>
    <property type="match status" value="1"/>
</dbReference>
<gene>
    <name evidence="1" type="ORF">Mal52_07500</name>
</gene>
<dbReference type="AlphaFoldDB" id="A0A517ZIJ4"/>
<dbReference type="Gene3D" id="3.40.50.300">
    <property type="entry name" value="P-loop containing nucleotide triphosphate hydrolases"/>
    <property type="match status" value="1"/>
</dbReference>
<evidence type="ECO:0000313" key="2">
    <source>
        <dbReference type="Proteomes" id="UP000319383"/>
    </source>
</evidence>
<accession>A0A517ZIJ4</accession>
<protein>
    <recommendedName>
        <fullName evidence="3">Sulfotransferase domain protein</fullName>
    </recommendedName>
</protein>
<dbReference type="InterPro" id="IPR052736">
    <property type="entry name" value="Stf3_sulfotransferase"/>
</dbReference>
<organism evidence="1 2">
    <name type="scientific">Symmachiella dynata</name>
    <dbReference type="NCBI Taxonomy" id="2527995"/>
    <lineage>
        <taxon>Bacteria</taxon>
        <taxon>Pseudomonadati</taxon>
        <taxon>Planctomycetota</taxon>
        <taxon>Planctomycetia</taxon>
        <taxon>Planctomycetales</taxon>
        <taxon>Planctomycetaceae</taxon>
        <taxon>Symmachiella</taxon>
    </lineage>
</organism>
<evidence type="ECO:0008006" key="3">
    <source>
        <dbReference type="Google" id="ProtNLM"/>
    </source>
</evidence>
<dbReference type="Proteomes" id="UP000319383">
    <property type="component" value="Chromosome"/>
</dbReference>
<dbReference type="SUPFAM" id="SSF52540">
    <property type="entry name" value="P-loop containing nucleoside triphosphate hydrolases"/>
    <property type="match status" value="1"/>
</dbReference>
<name>A0A517ZIJ4_9PLAN</name>
<sequence length="371" mass="43161">MSSLRDNLIIQLGPGLFGGTTLGHWMKLLWANGFSIAPQCMLRAGAITAISAATTACSYYESLRYSAKVRDVEVQPPIFVLGHWRSGTTHLHNLMCVDKRFAYPNFYQVLYPHSFLSTESTITKMFKAIVPEKRFVDNVKLAFDVPYEDEFALCVSTHFSNYTSMAFPHAEEENNRYLTMRDVPAEELAQWRAALMLFLKKLTWKYQKPLVLKSPSHTCRIKLLLEMFPDAKFIHIHREPYSVFRSTRGLITGWDRWHRLQVRDFAALDDYLIRRYKELYDVFFEERSLIPEGQFHELSYEALDADPYGEIEKAYAQLNLPDFNGVKEDMQAYVNGISNYQKNSHPDLEPELRATIAQAWQRSFEEWDYAA</sequence>
<dbReference type="EMBL" id="CP036276">
    <property type="protein sequence ID" value="QDU42294.1"/>
    <property type="molecule type" value="Genomic_DNA"/>
</dbReference>
<dbReference type="PANTHER" id="PTHR36451">
    <property type="entry name" value="PAPS-DEPENDENT SULFOTRANSFERASE STF3"/>
    <property type="match status" value="1"/>
</dbReference>
<reference evidence="1 2" key="1">
    <citation type="submission" date="2019-02" db="EMBL/GenBank/DDBJ databases">
        <title>Deep-cultivation of Planctomycetes and their phenomic and genomic characterization uncovers novel biology.</title>
        <authorList>
            <person name="Wiegand S."/>
            <person name="Jogler M."/>
            <person name="Boedeker C."/>
            <person name="Pinto D."/>
            <person name="Vollmers J."/>
            <person name="Rivas-Marin E."/>
            <person name="Kohn T."/>
            <person name="Peeters S.H."/>
            <person name="Heuer A."/>
            <person name="Rast P."/>
            <person name="Oberbeckmann S."/>
            <person name="Bunk B."/>
            <person name="Jeske O."/>
            <person name="Meyerdierks A."/>
            <person name="Storesund J.E."/>
            <person name="Kallscheuer N."/>
            <person name="Luecker S."/>
            <person name="Lage O.M."/>
            <person name="Pohl T."/>
            <person name="Merkel B.J."/>
            <person name="Hornburger P."/>
            <person name="Mueller R.-W."/>
            <person name="Bruemmer F."/>
            <person name="Labrenz M."/>
            <person name="Spormann A.M."/>
            <person name="Op den Camp H."/>
            <person name="Overmann J."/>
            <person name="Amann R."/>
            <person name="Jetten M.S.M."/>
            <person name="Mascher T."/>
            <person name="Medema M.H."/>
            <person name="Devos D.P."/>
            <person name="Kaster A.-K."/>
            <person name="Ovreas L."/>
            <person name="Rohde M."/>
            <person name="Galperin M.Y."/>
            <person name="Jogler C."/>
        </authorList>
    </citation>
    <scope>NUCLEOTIDE SEQUENCE [LARGE SCALE GENOMIC DNA]</scope>
    <source>
        <strain evidence="1 2">Mal52</strain>
    </source>
</reference>
<dbReference type="InterPro" id="IPR027417">
    <property type="entry name" value="P-loop_NTPase"/>
</dbReference>
<dbReference type="RefSeq" id="WP_145374359.1">
    <property type="nucleotide sequence ID" value="NZ_CP036270.1"/>
</dbReference>